<dbReference type="OrthoDB" id="643280at2759"/>
<dbReference type="FunFam" id="1.10.510.10:FF:000903">
    <property type="entry name" value="Receptor-like protein kinase 4"/>
    <property type="match status" value="1"/>
</dbReference>
<evidence type="ECO:0000256" key="12">
    <source>
        <dbReference type="ARBA" id="ARBA00023157"/>
    </source>
</evidence>
<evidence type="ECO:0000256" key="10">
    <source>
        <dbReference type="ARBA" id="ARBA00022989"/>
    </source>
</evidence>
<dbReference type="GO" id="GO:0004674">
    <property type="term" value="F:protein serine/threonine kinase activity"/>
    <property type="evidence" value="ECO:0007669"/>
    <property type="project" value="UniProtKB-EC"/>
</dbReference>
<dbReference type="GO" id="GO:0048544">
    <property type="term" value="P:recognition of pollen"/>
    <property type="evidence" value="ECO:0007669"/>
    <property type="project" value="InterPro"/>
</dbReference>
<evidence type="ECO:0000313" key="25">
    <source>
        <dbReference type="Proteomes" id="UP000729402"/>
    </source>
</evidence>
<feature type="chain" id="PRO_5035252735" description="non-specific serine/threonine protein kinase" evidence="19">
    <location>
        <begin position="22"/>
        <end position="1290"/>
    </location>
</feature>
<feature type="domain" description="Apple" evidence="23">
    <location>
        <begin position="346"/>
        <end position="423"/>
    </location>
</feature>
<keyword evidence="9 16" id="KW-0067">ATP-binding</keyword>
<comment type="catalytic activity">
    <reaction evidence="13">
        <text>L-threonyl-[protein] + ATP = O-phospho-L-threonyl-[protein] + ADP + H(+)</text>
        <dbReference type="Rhea" id="RHEA:46608"/>
        <dbReference type="Rhea" id="RHEA-COMP:11060"/>
        <dbReference type="Rhea" id="RHEA-COMP:11605"/>
        <dbReference type="ChEBI" id="CHEBI:15378"/>
        <dbReference type="ChEBI" id="CHEBI:30013"/>
        <dbReference type="ChEBI" id="CHEBI:30616"/>
        <dbReference type="ChEBI" id="CHEBI:61977"/>
        <dbReference type="ChEBI" id="CHEBI:456216"/>
        <dbReference type="EC" id="2.7.11.1"/>
    </reaction>
</comment>
<keyword evidence="12" id="KW-1015">Disulfide bond</keyword>
<comment type="catalytic activity">
    <reaction evidence="14">
        <text>L-seryl-[protein] + ATP = O-phospho-L-seryl-[protein] + ADP + H(+)</text>
        <dbReference type="Rhea" id="RHEA:17989"/>
        <dbReference type="Rhea" id="RHEA-COMP:9863"/>
        <dbReference type="Rhea" id="RHEA-COMP:11604"/>
        <dbReference type="ChEBI" id="CHEBI:15378"/>
        <dbReference type="ChEBI" id="CHEBI:29999"/>
        <dbReference type="ChEBI" id="CHEBI:30616"/>
        <dbReference type="ChEBI" id="CHEBI:83421"/>
        <dbReference type="ChEBI" id="CHEBI:456216"/>
        <dbReference type="EC" id="2.7.11.1"/>
    </reaction>
</comment>
<dbReference type="Pfam" id="PF08276">
    <property type="entry name" value="PAN_2"/>
    <property type="match status" value="1"/>
</dbReference>
<feature type="domain" description="EGF-like" evidence="21">
    <location>
        <begin position="291"/>
        <end position="327"/>
    </location>
</feature>
<keyword evidence="15" id="KW-0245">EGF-like domain</keyword>
<evidence type="ECO:0000256" key="15">
    <source>
        <dbReference type="PROSITE-ProRule" id="PRU00076"/>
    </source>
</evidence>
<evidence type="ECO:0000256" key="14">
    <source>
        <dbReference type="ARBA" id="ARBA00048679"/>
    </source>
</evidence>
<sequence>MLLVGLILLLFFNHLHLPAAAVDTLKLGQSLRWNQTLVSNGGNFELGLFSPGKSKKHYLGIWYKKISKKTVVWVANRARPILEPSSCHLTLSTHGELLLLAAPSNTTVWSSSNTSSSSRSSPPRTTVATLKDDGNLVVRSNATRSSTLVAWQSFDHPTDTWLPGARLGYDRGRGVHSFLTSWTDYENPAPGEFSMEIDTHGRPKFDLLAGGVHQYWTTGLWDGEIFANVPEMRSGYFTGVPYAPNARINFFSYRDRIPNGVGNFMLDINGQMRRRQWSEPAGDWILFCSEPHDACDVYGSCGPFGVCSNGTSPACRCPTGFAPRSEEAWRLGNAASGCARRNHLECLGDGFLTLPYTVRLPNGSVEEPAAVARSDKACAHDCLVDCSCTAYVYDGSKCSVWKGELVNMKTMANDQGDRGRGLAGAAVLLHLRVAHSDATALAPAHSWKKSMVILGSVVAAVALLLASFVTVVAVAVVLRMRRRRGKVTAVQGSILLLDYRAVKTATRDFSEKLGSGSFGTVFKGAMPDGTPVAIKKLDGLRQGEKQFRAEGNKRALVYDFMANGSLDTYLFKCDSGSKQVTLSWRQRYTVAVGVAKGLAYLHEKCRECIIHCDIKPENILLDDELGARLADFGMAKLVGRDFSRVLTTMRGTVGYLAPEWLTGAPVTAKADVYSFGLLLFELVSGRRNSASSGEGGNRVYFPVRAAVMLHEGDVAALLDERLANAKDAVADVEEVKRVCKVACWCIQDEEGDRPTMGLVVQQLEGVADVVLPPVPSRLHMLATENGYVAEEELCSTSVDVFRIPTSLSLINHFSHNLKKASVTWRRRVRWASGTQRRQVCGGGITRGRPSQTHAASTLWWRPRGSRCPVVTLVASAQPFHVGRPRATSPLDDGPVYSRRLHRLRPHPDDDPHHLCLHRPTSADPTRLAPRRVVRRPPALKPRVCSLPWLSTVRSIFFTNTRQPFGEGLTPQGLARLRKDVACMRSPPLGAPIDLSFFDEGIVLQISIAFVLSLSLRCVASGSSPAQVQVVSAFFVLCPPLVCSADPTNSLRGLISMAPSTPSDPSMDTAAPRAPVTAERKLNTDLQEQLPKPYLARALAAVDPSHPQGTRGRDTRGMSVLQQHASFFDRNGDGVIYPWETFQGLRAIGCGYPVSLTGAMLINLVLSYPTQPGWMPSPLLSIHVKNIHKGKHGSDSETYDTEGRFDPSKFDAVFSKYGRTQPNALTKDELNSMLKANRNMYDFVGWITAAGEWMLLYSVAKDKDGLLQRETVRGAFDGSLFERLQDTKKSS</sequence>
<evidence type="ECO:0000256" key="11">
    <source>
        <dbReference type="ARBA" id="ARBA00023136"/>
    </source>
</evidence>
<evidence type="ECO:0000256" key="9">
    <source>
        <dbReference type="ARBA" id="ARBA00022840"/>
    </source>
</evidence>
<evidence type="ECO:0000259" key="22">
    <source>
        <dbReference type="PROSITE" id="PS50927"/>
    </source>
</evidence>
<dbReference type="GO" id="GO:0005524">
    <property type="term" value="F:ATP binding"/>
    <property type="evidence" value="ECO:0007669"/>
    <property type="project" value="UniProtKB-UniRule"/>
</dbReference>
<evidence type="ECO:0000256" key="17">
    <source>
        <dbReference type="SAM" id="MobiDB-lite"/>
    </source>
</evidence>
<keyword evidence="6 19" id="KW-0732">Signal</keyword>
<reference evidence="24" key="1">
    <citation type="journal article" date="2021" name="bioRxiv">
        <title>Whole Genome Assembly and Annotation of Northern Wild Rice, Zizania palustris L., Supports a Whole Genome Duplication in the Zizania Genus.</title>
        <authorList>
            <person name="Haas M."/>
            <person name="Kono T."/>
            <person name="Macchietto M."/>
            <person name="Millas R."/>
            <person name="McGilp L."/>
            <person name="Shao M."/>
            <person name="Duquette J."/>
            <person name="Hirsch C.N."/>
            <person name="Kimball J."/>
        </authorList>
    </citation>
    <scope>NUCLEOTIDE SEQUENCE</scope>
    <source>
        <tissue evidence="24">Fresh leaf tissue</tissue>
    </source>
</reference>
<evidence type="ECO:0000259" key="23">
    <source>
        <dbReference type="PROSITE" id="PS50948"/>
    </source>
</evidence>
<dbReference type="EMBL" id="JAAALK010000079">
    <property type="protein sequence ID" value="KAG8096972.1"/>
    <property type="molecule type" value="Genomic_DNA"/>
</dbReference>
<evidence type="ECO:0000256" key="3">
    <source>
        <dbReference type="ARBA" id="ARBA00012513"/>
    </source>
</evidence>
<dbReference type="PROSITE" id="PS50927">
    <property type="entry name" value="BULB_LECTIN"/>
    <property type="match status" value="1"/>
</dbReference>
<dbReference type="PROSITE" id="PS50948">
    <property type="entry name" value="PAN"/>
    <property type="match status" value="1"/>
</dbReference>
<dbReference type="InterPro" id="IPR001480">
    <property type="entry name" value="Bulb-type_lectin_dom"/>
</dbReference>
<comment type="similarity">
    <text evidence="2">Belongs to the caleosin family.</text>
</comment>
<dbReference type="SMART" id="SM00108">
    <property type="entry name" value="B_lectin"/>
    <property type="match status" value="1"/>
</dbReference>
<dbReference type="InterPro" id="IPR008271">
    <property type="entry name" value="Ser/Thr_kinase_AS"/>
</dbReference>
<dbReference type="Pfam" id="PF00069">
    <property type="entry name" value="Pkinase"/>
    <property type="match status" value="1"/>
</dbReference>
<dbReference type="FunFam" id="2.90.10.10:FF:000028">
    <property type="entry name" value="Serine/threonine-protein kinase"/>
    <property type="match status" value="1"/>
</dbReference>
<evidence type="ECO:0000256" key="5">
    <source>
        <dbReference type="ARBA" id="ARBA00022692"/>
    </source>
</evidence>
<feature type="compositionally biased region" description="Low complexity" evidence="17">
    <location>
        <begin position="109"/>
        <end position="127"/>
    </location>
</feature>
<evidence type="ECO:0000313" key="24">
    <source>
        <dbReference type="EMBL" id="KAG8096972.1"/>
    </source>
</evidence>
<dbReference type="InterPro" id="IPR017441">
    <property type="entry name" value="Protein_kinase_ATP_BS"/>
</dbReference>
<keyword evidence="5 18" id="KW-0812">Transmembrane</keyword>
<dbReference type="GO" id="GO:0016020">
    <property type="term" value="C:membrane"/>
    <property type="evidence" value="ECO:0007669"/>
    <property type="project" value="UniProtKB-SubCell"/>
</dbReference>
<keyword evidence="10 18" id="KW-1133">Transmembrane helix</keyword>
<gene>
    <name evidence="24" type="ORF">GUJ93_ZPchr0013g34546</name>
</gene>
<dbReference type="InterPro" id="IPR007736">
    <property type="entry name" value="Caleosin-related"/>
</dbReference>
<keyword evidence="7 16" id="KW-0547">Nucleotide-binding</keyword>
<feature type="region of interest" description="Disordered" evidence="17">
    <location>
        <begin position="109"/>
        <end position="128"/>
    </location>
</feature>
<evidence type="ECO:0000256" key="2">
    <source>
        <dbReference type="ARBA" id="ARBA00006765"/>
    </source>
</evidence>
<dbReference type="CDD" id="cd01098">
    <property type="entry name" value="PAN_AP_plant"/>
    <property type="match status" value="1"/>
</dbReference>
<evidence type="ECO:0000256" key="13">
    <source>
        <dbReference type="ARBA" id="ARBA00047899"/>
    </source>
</evidence>
<dbReference type="PANTHER" id="PTHR47974:SF19">
    <property type="entry name" value="RECEPTOR-LIKE SERINE_THREONINE-PROTEIN KINASE"/>
    <property type="match status" value="1"/>
</dbReference>
<protein>
    <recommendedName>
        <fullName evidence="3">non-specific serine/threonine protein kinase</fullName>
        <ecNumber evidence="3">2.7.11.1</ecNumber>
    </recommendedName>
</protein>
<evidence type="ECO:0000256" key="8">
    <source>
        <dbReference type="ARBA" id="ARBA00022777"/>
    </source>
</evidence>
<feature type="binding site" evidence="16">
    <location>
        <position position="536"/>
    </location>
    <ligand>
        <name>ATP</name>
        <dbReference type="ChEBI" id="CHEBI:30616"/>
    </ligand>
</feature>
<evidence type="ECO:0000259" key="21">
    <source>
        <dbReference type="PROSITE" id="PS50026"/>
    </source>
</evidence>
<keyword evidence="11 18" id="KW-0472">Membrane</keyword>
<proteinExistence type="inferred from homology"/>
<keyword evidence="4" id="KW-0808">Transferase</keyword>
<dbReference type="InterPro" id="IPR000719">
    <property type="entry name" value="Prot_kinase_dom"/>
</dbReference>
<feature type="signal peptide" evidence="19">
    <location>
        <begin position="1"/>
        <end position="21"/>
    </location>
</feature>
<comment type="caution">
    <text evidence="24">The sequence shown here is derived from an EMBL/GenBank/DDBJ whole genome shotgun (WGS) entry which is preliminary data.</text>
</comment>
<comment type="subcellular location">
    <subcellularLocation>
        <location evidence="1">Membrane</location>
        <topology evidence="1">Single-pass membrane protein</topology>
    </subcellularLocation>
</comment>
<feature type="domain" description="Protein kinase" evidence="20">
    <location>
        <begin position="507"/>
        <end position="771"/>
    </location>
</feature>
<reference evidence="24" key="2">
    <citation type="submission" date="2021-02" db="EMBL/GenBank/DDBJ databases">
        <authorList>
            <person name="Kimball J.A."/>
            <person name="Haas M.W."/>
            <person name="Macchietto M."/>
            <person name="Kono T."/>
            <person name="Duquette J."/>
            <person name="Shao M."/>
        </authorList>
    </citation>
    <scope>NUCLEOTIDE SEQUENCE</scope>
    <source>
        <tissue evidence="24">Fresh leaf tissue</tissue>
    </source>
</reference>
<dbReference type="InterPro" id="IPR003609">
    <property type="entry name" value="Pan_app"/>
</dbReference>
<dbReference type="PROSITE" id="PS50026">
    <property type="entry name" value="EGF_3"/>
    <property type="match status" value="1"/>
</dbReference>
<dbReference type="SMART" id="SM00220">
    <property type="entry name" value="S_TKc"/>
    <property type="match status" value="1"/>
</dbReference>
<feature type="domain" description="Bulb-type lectin" evidence="22">
    <location>
        <begin position="22"/>
        <end position="151"/>
    </location>
</feature>
<comment type="caution">
    <text evidence="15">Lacks conserved residue(s) required for the propagation of feature annotation.</text>
</comment>
<evidence type="ECO:0000256" key="4">
    <source>
        <dbReference type="ARBA" id="ARBA00022679"/>
    </source>
</evidence>
<dbReference type="PROSITE" id="PS00107">
    <property type="entry name" value="PROTEIN_KINASE_ATP"/>
    <property type="match status" value="1"/>
</dbReference>
<keyword evidence="25" id="KW-1185">Reference proteome</keyword>
<dbReference type="InterPro" id="IPR000742">
    <property type="entry name" value="EGF"/>
</dbReference>
<name>A0A8J6BUQ8_ZIZPA</name>
<dbReference type="PANTHER" id="PTHR47974">
    <property type="entry name" value="OS07G0415500 PROTEIN"/>
    <property type="match status" value="1"/>
</dbReference>
<evidence type="ECO:0000256" key="6">
    <source>
        <dbReference type="ARBA" id="ARBA00022729"/>
    </source>
</evidence>
<keyword evidence="8" id="KW-0418">Kinase</keyword>
<dbReference type="Pfam" id="PF00954">
    <property type="entry name" value="S_locus_glycop"/>
    <property type="match status" value="1"/>
</dbReference>
<dbReference type="InterPro" id="IPR000858">
    <property type="entry name" value="S_locus_glycoprot_dom"/>
</dbReference>
<feature type="transmembrane region" description="Helical" evidence="18">
    <location>
        <begin position="451"/>
        <end position="478"/>
    </location>
</feature>
<evidence type="ECO:0000256" key="19">
    <source>
        <dbReference type="SAM" id="SignalP"/>
    </source>
</evidence>
<evidence type="ECO:0000256" key="1">
    <source>
        <dbReference type="ARBA" id="ARBA00004167"/>
    </source>
</evidence>
<dbReference type="PROSITE" id="PS00108">
    <property type="entry name" value="PROTEIN_KINASE_ST"/>
    <property type="match status" value="1"/>
</dbReference>
<dbReference type="CDD" id="cd00028">
    <property type="entry name" value="B_lectin"/>
    <property type="match status" value="1"/>
</dbReference>
<evidence type="ECO:0000256" key="7">
    <source>
        <dbReference type="ARBA" id="ARBA00022741"/>
    </source>
</evidence>
<evidence type="ECO:0000259" key="20">
    <source>
        <dbReference type="PROSITE" id="PS50011"/>
    </source>
</evidence>
<evidence type="ECO:0000256" key="16">
    <source>
        <dbReference type="PROSITE-ProRule" id="PRU10141"/>
    </source>
</evidence>
<accession>A0A8J6BUQ8</accession>
<dbReference type="Proteomes" id="UP000729402">
    <property type="component" value="Unassembled WGS sequence"/>
</dbReference>
<dbReference type="EC" id="2.7.11.1" evidence="3"/>
<dbReference type="Pfam" id="PF01453">
    <property type="entry name" value="B_lectin"/>
    <property type="match status" value="1"/>
</dbReference>
<dbReference type="Pfam" id="PF05042">
    <property type="entry name" value="Caleosin"/>
    <property type="match status" value="1"/>
</dbReference>
<dbReference type="PROSITE" id="PS50011">
    <property type="entry name" value="PROTEIN_KINASE_DOM"/>
    <property type="match status" value="1"/>
</dbReference>
<organism evidence="24 25">
    <name type="scientific">Zizania palustris</name>
    <name type="common">Northern wild rice</name>
    <dbReference type="NCBI Taxonomy" id="103762"/>
    <lineage>
        <taxon>Eukaryota</taxon>
        <taxon>Viridiplantae</taxon>
        <taxon>Streptophyta</taxon>
        <taxon>Embryophyta</taxon>
        <taxon>Tracheophyta</taxon>
        <taxon>Spermatophyta</taxon>
        <taxon>Magnoliopsida</taxon>
        <taxon>Liliopsida</taxon>
        <taxon>Poales</taxon>
        <taxon>Poaceae</taxon>
        <taxon>BOP clade</taxon>
        <taxon>Oryzoideae</taxon>
        <taxon>Oryzeae</taxon>
        <taxon>Zizaniinae</taxon>
        <taxon>Zizania</taxon>
    </lineage>
</organism>
<evidence type="ECO:0000256" key="18">
    <source>
        <dbReference type="SAM" id="Phobius"/>
    </source>
</evidence>